<protein>
    <submittedName>
        <fullName evidence="3">BatD family protein</fullName>
    </submittedName>
</protein>
<reference evidence="3" key="1">
    <citation type="submission" date="2023-03" db="EMBL/GenBank/DDBJ databases">
        <title>Stygiobacter electus gen. nov., sp. nov., facultatively anaerobic thermotolerant bacterium of the class Ignavibacteria from a well of Yessentuki mineral water deposit.</title>
        <authorList>
            <person name="Podosokorskaya O.A."/>
            <person name="Elcheninov A.G."/>
            <person name="Petrova N.F."/>
            <person name="Zavarzina D.G."/>
            <person name="Kublanov I.V."/>
            <person name="Merkel A.Y."/>
        </authorList>
    </citation>
    <scope>NUCLEOTIDE SEQUENCE</scope>
    <source>
        <strain evidence="3">09-Me</strain>
    </source>
</reference>
<comment type="caution">
    <text evidence="3">The sequence shown here is derived from an EMBL/GenBank/DDBJ whole genome shotgun (WGS) entry which is preliminary data.</text>
</comment>
<evidence type="ECO:0000313" key="3">
    <source>
        <dbReference type="EMBL" id="MDF1612879.1"/>
    </source>
</evidence>
<proteinExistence type="predicted"/>
<dbReference type="PANTHER" id="PTHR40940">
    <property type="entry name" value="PROTEIN BATD-RELATED"/>
    <property type="match status" value="1"/>
</dbReference>
<dbReference type="AlphaFoldDB" id="A0AAE3P2H8"/>
<evidence type="ECO:0000256" key="1">
    <source>
        <dbReference type="SAM" id="Coils"/>
    </source>
</evidence>
<keyword evidence="2" id="KW-1133">Transmembrane helix</keyword>
<dbReference type="PANTHER" id="PTHR40940:SF2">
    <property type="entry name" value="BATD"/>
    <property type="match status" value="1"/>
</dbReference>
<keyword evidence="2" id="KW-0812">Transmembrane</keyword>
<feature type="transmembrane region" description="Helical" evidence="2">
    <location>
        <begin position="457"/>
        <end position="475"/>
    </location>
</feature>
<keyword evidence="1" id="KW-0175">Coiled coil</keyword>
<dbReference type="EMBL" id="JARGDL010000020">
    <property type="protein sequence ID" value="MDF1612879.1"/>
    <property type="molecule type" value="Genomic_DNA"/>
</dbReference>
<organism evidence="3 4">
    <name type="scientific">Stygiobacter electus</name>
    <dbReference type="NCBI Taxonomy" id="3032292"/>
    <lineage>
        <taxon>Bacteria</taxon>
        <taxon>Pseudomonadati</taxon>
        <taxon>Ignavibacteriota</taxon>
        <taxon>Ignavibacteria</taxon>
        <taxon>Ignavibacteriales</taxon>
        <taxon>Melioribacteraceae</taxon>
        <taxon>Stygiobacter</taxon>
    </lineage>
</organism>
<dbReference type="RefSeq" id="WP_321536650.1">
    <property type="nucleotide sequence ID" value="NZ_JARGDL010000020.1"/>
</dbReference>
<keyword evidence="2" id="KW-0472">Membrane</keyword>
<feature type="coiled-coil region" evidence="1">
    <location>
        <begin position="488"/>
        <end position="515"/>
    </location>
</feature>
<sequence length="606" mass="68480">MVNSMNKILMLLIVLFLISSNIFSQKFSVSADRTIVGQGEQFQIDFVFEGGNVNNISNFIPPSFNGFKILSGPNQSTSMTIINGKVSGSLTLSYILLAQNLGEYTIGSASIVYDGKKFTTQPLKLKVDKGSQRQAVQSKENSNEEIAKNVFIIAEANKTRVLQGEQITVTYKLYTKLNIASPQISKLPSYEGFWAEEIQPIKQINFDIAMFRGERFRVAKIKQVALFPTKSGTLNVTPFELNIPVVVKKKKTGNDIFDEFFNDSFFGRTETVDFLAKSNTIKVQVDPLPPNAPSSFSGAVGNFTMNTEIDKKDVSTNETLKLRINISGTGNIKLLNIPQLQLPAGLEKYEPKAIENINNSSIVSGQKVIDYLIIPRSPGVKEIPPVEFTFFNPSTKKYVTLKSETFKINVRKGADDEFASQSFSKEDIKLLGQDIRYIKTKDFNLELKPEITLIKDWFWFAIFSPMILLAAALIYKQKQDKLYGNIQLMKYQRAEKEARKRLKLAKDALDKKETSRFYNEISSALFGYLEDKLSIQKSEFTLESTIEKLRMKNVYEELLQRVKTVAEKCEFARFAPQAEMQAQANELYEETVKVIIELDSKIGGKK</sequence>
<accession>A0AAE3P2H8</accession>
<dbReference type="InterPro" id="IPR025738">
    <property type="entry name" value="BatD"/>
</dbReference>
<dbReference type="Pfam" id="PF13584">
    <property type="entry name" value="BatD"/>
    <property type="match status" value="2"/>
</dbReference>
<gene>
    <name evidence="3" type="ORF">P0M35_12010</name>
</gene>
<dbReference type="Proteomes" id="UP001221302">
    <property type="component" value="Unassembled WGS sequence"/>
</dbReference>
<evidence type="ECO:0000256" key="2">
    <source>
        <dbReference type="SAM" id="Phobius"/>
    </source>
</evidence>
<name>A0AAE3P2H8_9BACT</name>
<evidence type="ECO:0000313" key="4">
    <source>
        <dbReference type="Proteomes" id="UP001221302"/>
    </source>
</evidence>
<keyword evidence="4" id="KW-1185">Reference proteome</keyword>